<dbReference type="PANTHER" id="PTHR22847">
    <property type="entry name" value="WD40 REPEAT PROTEIN"/>
    <property type="match status" value="1"/>
</dbReference>
<evidence type="ECO:0000256" key="6">
    <source>
        <dbReference type="ARBA" id="ARBA00043913"/>
    </source>
</evidence>
<keyword evidence="1 7" id="KW-0853">WD repeat</keyword>
<evidence type="ECO:0000256" key="1">
    <source>
        <dbReference type="ARBA" id="ARBA00022574"/>
    </source>
</evidence>
<dbReference type="SUPFAM" id="SSF50978">
    <property type="entry name" value="WD40 repeat-like"/>
    <property type="match status" value="2"/>
</dbReference>
<comment type="similarity">
    <text evidence="4">Belongs to the WD repeat MDV1/CAF4 family.</text>
</comment>
<evidence type="ECO:0000256" key="4">
    <source>
        <dbReference type="ARBA" id="ARBA00038415"/>
    </source>
</evidence>
<feature type="repeat" description="WD" evidence="7">
    <location>
        <begin position="287"/>
        <end position="319"/>
    </location>
</feature>
<organism evidence="8 9">
    <name type="scientific">Purpureocillium lilacinum</name>
    <name type="common">Paecilomyces lilacinus</name>
    <dbReference type="NCBI Taxonomy" id="33203"/>
    <lineage>
        <taxon>Eukaryota</taxon>
        <taxon>Fungi</taxon>
        <taxon>Dikarya</taxon>
        <taxon>Ascomycota</taxon>
        <taxon>Pezizomycotina</taxon>
        <taxon>Sordariomycetes</taxon>
        <taxon>Hypocreomycetidae</taxon>
        <taxon>Hypocreales</taxon>
        <taxon>Ophiocordycipitaceae</taxon>
        <taxon>Purpureocillium</taxon>
    </lineage>
</organism>
<keyword evidence="2" id="KW-0677">Repeat</keyword>
<dbReference type="CDD" id="cd00200">
    <property type="entry name" value="WD40"/>
    <property type="match status" value="1"/>
</dbReference>
<proteinExistence type="inferred from homology"/>
<evidence type="ECO:0000256" key="2">
    <source>
        <dbReference type="ARBA" id="ARBA00022737"/>
    </source>
</evidence>
<sequence>MMPSPRRQSRLSAMIREKPVGDLYLYLLRQAPETRQAEAGLPEALATDGRQQVLLTFYVNERLEIDGNALISGGRDRSIWHWNSGTLGEGDNLITTSGNRVATLDRPHDHAPSVVMMPDGEHVVAGASDGSVWLCFIRGTKRLISKHNKPAIAVAMSSEASLDSTVLASASEDEWTIQAYPCPHDHVGVEYAHFCLLLPPESTVFSVVFSHDGNKLATGCNGRVHVFGVETGRELYMLEHPNVKRTTGNNHVRTISFSTGDDYLATGAEDGVIRLWDTGSRTVLKSFDGHEEILSLVLFFDGRTMASCGSDNTVRLWKIIERTMASCGSDDQGASGTLSIRSGSFEAPFGTRGWHGSIVDLVAWSSNGIINGSLDGTVKRWQLRDLSTLECVGHFKGHRDFVLSAVEDNTLILSGSEDCNVGLWDPVIGEQVLLVPAHNNSVISVASSCQPGYFATGSVDGARVWFYRVRRRG</sequence>
<keyword evidence="3" id="KW-0175">Coiled coil</keyword>
<dbReference type="InterPro" id="IPR001680">
    <property type="entry name" value="WD40_rpt"/>
</dbReference>
<dbReference type="InterPro" id="IPR020472">
    <property type="entry name" value="WD40_PAC1"/>
</dbReference>
<accession>A0ABR0BGN1</accession>
<dbReference type="PANTHER" id="PTHR22847:SF637">
    <property type="entry name" value="WD REPEAT DOMAIN 5B"/>
    <property type="match status" value="1"/>
</dbReference>
<comment type="caution">
    <text evidence="8">The sequence shown here is derived from an EMBL/GenBank/DDBJ whole genome shotgun (WGS) entry which is preliminary data.</text>
</comment>
<dbReference type="PROSITE" id="PS50294">
    <property type="entry name" value="WD_REPEATS_REGION"/>
    <property type="match status" value="1"/>
</dbReference>
<evidence type="ECO:0000256" key="7">
    <source>
        <dbReference type="PROSITE-ProRule" id="PRU00221"/>
    </source>
</evidence>
<feature type="repeat" description="WD" evidence="7">
    <location>
        <begin position="395"/>
        <end position="425"/>
    </location>
</feature>
<evidence type="ECO:0000256" key="5">
    <source>
        <dbReference type="ARBA" id="ARBA00039789"/>
    </source>
</evidence>
<dbReference type="EMBL" id="JAWRVI010000127">
    <property type="protein sequence ID" value="KAK4075216.1"/>
    <property type="molecule type" value="Genomic_DNA"/>
</dbReference>
<feature type="repeat" description="WD" evidence="7">
    <location>
        <begin position="245"/>
        <end position="286"/>
    </location>
</feature>
<dbReference type="InterPro" id="IPR036322">
    <property type="entry name" value="WD40_repeat_dom_sf"/>
</dbReference>
<dbReference type="InterPro" id="IPR015943">
    <property type="entry name" value="WD40/YVTN_repeat-like_dom_sf"/>
</dbReference>
<evidence type="ECO:0000313" key="9">
    <source>
        <dbReference type="Proteomes" id="UP001287286"/>
    </source>
</evidence>
<dbReference type="PRINTS" id="PR00320">
    <property type="entry name" value="GPROTEINBRPT"/>
</dbReference>
<evidence type="ECO:0000256" key="3">
    <source>
        <dbReference type="ARBA" id="ARBA00023054"/>
    </source>
</evidence>
<dbReference type="Proteomes" id="UP001287286">
    <property type="component" value="Unassembled WGS sequence"/>
</dbReference>
<evidence type="ECO:0000313" key="8">
    <source>
        <dbReference type="EMBL" id="KAK4075216.1"/>
    </source>
</evidence>
<dbReference type="Gene3D" id="2.130.10.10">
    <property type="entry name" value="YVTN repeat-like/Quinoprotein amine dehydrogenase"/>
    <property type="match status" value="2"/>
</dbReference>
<reference evidence="8 9" key="1">
    <citation type="journal article" date="2024" name="Microbiol. Resour. Announc.">
        <title>Genome annotations for the ascomycete fungi Trichoderma harzianum, Trichoderma aggressivum, and Purpureocillium lilacinum.</title>
        <authorList>
            <person name="Beijen E.P.W."/>
            <person name="Ohm R.A."/>
        </authorList>
    </citation>
    <scope>NUCLEOTIDE SEQUENCE [LARGE SCALE GENOMIC DNA]</scope>
    <source>
        <strain evidence="8 9">CBS 150709</strain>
    </source>
</reference>
<dbReference type="PROSITE" id="PS50082">
    <property type="entry name" value="WD_REPEATS_2"/>
    <property type="match status" value="3"/>
</dbReference>
<protein>
    <recommendedName>
        <fullName evidence="5">Mitochondrial division protein 1</fullName>
    </recommendedName>
</protein>
<comment type="function">
    <text evidence="6">Involved in mitochondrial fission. Acts as an adapter protein required to form mitochondrial fission complexes. Formation of these complexes is required to promote constriction and fission of the mitochondrial compartment at a late step in mitochondrial division.</text>
</comment>
<dbReference type="SMART" id="SM00320">
    <property type="entry name" value="WD40"/>
    <property type="match status" value="8"/>
</dbReference>
<dbReference type="Pfam" id="PF00400">
    <property type="entry name" value="WD40"/>
    <property type="match status" value="5"/>
</dbReference>
<name>A0ABR0BGN1_PURLI</name>
<keyword evidence="9" id="KW-1185">Reference proteome</keyword>
<gene>
    <name evidence="8" type="ORF">Purlil1_12727</name>
</gene>